<evidence type="ECO:0000313" key="2">
    <source>
        <dbReference type="Proteomes" id="UP001195965"/>
    </source>
</evidence>
<evidence type="ECO:0000313" key="1">
    <source>
        <dbReference type="EMBL" id="XRI74004.1"/>
    </source>
</evidence>
<name>A0ACD5HGQ3_9PROT</name>
<gene>
    <name evidence="1" type="ORF">HHS34_002105</name>
</gene>
<keyword evidence="2" id="KW-1185">Reference proteome</keyword>
<proteinExistence type="predicted"/>
<protein>
    <submittedName>
        <fullName evidence="1">HD domain-containing protein</fullName>
    </submittedName>
</protein>
<dbReference type="EMBL" id="CP127526">
    <property type="protein sequence ID" value="XRI74004.1"/>
    <property type="molecule type" value="Genomic_DNA"/>
</dbReference>
<sequence length="313" mass="36085">MPHAHAIAVYQRHFILSQLQRRTSRYGQPFCACYLTSPEGRQWMAYWWQAFPYRNHWPDGVEVYASVRPRRMGRAWILDIIDLQVAALVEVFPQKDVQSTLPGWLLEKAVYPTLLRELWAQIHMFSSTPLRSFNQRILHDPEISLFWVTIPASHAHHHAEAGGLLRHSVEALRLLSWAEAMTLLEWEVARTAVLWHDVGKILGYDAQGQRTMEGWTTAHEEATSEVLATHLAWLRRQSPELVTALKIHWSGRTPRPLMPGRILVESCDRMSAALDSRRLAFAQQPAQRQFAQLSGPGPATRFWRLRPGIKAFH</sequence>
<dbReference type="Proteomes" id="UP001195965">
    <property type="component" value="Chromosome"/>
</dbReference>
<organism evidence="1 2">
    <name type="scientific">Acidithiobacillus montserratensis</name>
    <dbReference type="NCBI Taxonomy" id="2729135"/>
    <lineage>
        <taxon>Bacteria</taxon>
        <taxon>Pseudomonadati</taxon>
        <taxon>Pseudomonadota</taxon>
        <taxon>Acidithiobacillia</taxon>
        <taxon>Acidithiobacillales</taxon>
        <taxon>Acidithiobacillaceae</taxon>
        <taxon>Acidithiobacillus</taxon>
    </lineage>
</organism>
<reference evidence="1 2" key="1">
    <citation type="journal article" date="2021" name="ISME J.">
        <title>Genomic evolution of the class Acidithiobacillia: deep-branching Proteobacteria living in extreme acidic conditions.</title>
        <authorList>
            <person name="Moya-Beltran A."/>
            <person name="Beard S."/>
            <person name="Rojas-Villalobos C."/>
            <person name="Issotta F."/>
            <person name="Gallardo Y."/>
            <person name="Ulloa R."/>
            <person name="Giaveno A."/>
            <person name="Degli Esposti M."/>
            <person name="Johnson D.B."/>
            <person name="Quatrini R."/>
        </authorList>
    </citation>
    <scope>NUCLEOTIDE SEQUENCE [LARGE SCALE GENOMIC DNA]</scope>
    <source>
        <strain evidence="1 2">GG1-14</strain>
    </source>
</reference>
<accession>A0ACD5HGQ3</accession>